<gene>
    <name evidence="1" type="ORF">ACJRO7_024882</name>
</gene>
<sequence length="102" mass="11060">MNYVTGNACAILVAENHGAVSAQVCRQYCFDVVCTTCPIMDDKHLNPKCNCCLAFKGCLLQLADGTLSLAAKNEGYRQYFSANGIDLCVETLTKITRIAGME</sequence>
<evidence type="ECO:0000313" key="2">
    <source>
        <dbReference type="Proteomes" id="UP001634007"/>
    </source>
</evidence>
<reference evidence="1 2" key="1">
    <citation type="submission" date="2024-11" db="EMBL/GenBank/DDBJ databases">
        <title>Chromosome-level genome assembly of Eucalyptus globulus Labill. provides insights into its genome evolution.</title>
        <authorList>
            <person name="Li X."/>
        </authorList>
    </citation>
    <scope>NUCLEOTIDE SEQUENCE [LARGE SCALE GENOMIC DNA]</scope>
    <source>
        <strain evidence="1">CL2024</strain>
        <tissue evidence="1">Fresh tender leaves</tissue>
    </source>
</reference>
<evidence type="ECO:0000313" key="1">
    <source>
        <dbReference type="EMBL" id="KAL3735824.1"/>
    </source>
</evidence>
<dbReference type="Pfam" id="PF02428">
    <property type="entry name" value="Prot_inhib_II"/>
    <property type="match status" value="1"/>
</dbReference>
<dbReference type="InterPro" id="IPR003465">
    <property type="entry name" value="Prot_inh_I20"/>
</dbReference>
<protein>
    <submittedName>
        <fullName evidence="1">Uncharacterized protein</fullName>
    </submittedName>
</protein>
<organism evidence="1 2">
    <name type="scientific">Eucalyptus globulus</name>
    <name type="common">Tasmanian blue gum</name>
    <dbReference type="NCBI Taxonomy" id="34317"/>
    <lineage>
        <taxon>Eukaryota</taxon>
        <taxon>Viridiplantae</taxon>
        <taxon>Streptophyta</taxon>
        <taxon>Embryophyta</taxon>
        <taxon>Tracheophyta</taxon>
        <taxon>Spermatophyta</taxon>
        <taxon>Magnoliopsida</taxon>
        <taxon>eudicotyledons</taxon>
        <taxon>Gunneridae</taxon>
        <taxon>Pentapetalae</taxon>
        <taxon>rosids</taxon>
        <taxon>malvids</taxon>
        <taxon>Myrtales</taxon>
        <taxon>Myrtaceae</taxon>
        <taxon>Myrtoideae</taxon>
        <taxon>Eucalypteae</taxon>
        <taxon>Eucalyptus</taxon>
    </lineage>
</organism>
<dbReference type="Proteomes" id="UP001634007">
    <property type="component" value="Unassembled WGS sequence"/>
</dbReference>
<dbReference type="EMBL" id="JBJKBG010000006">
    <property type="protein sequence ID" value="KAL3735824.1"/>
    <property type="molecule type" value="Genomic_DNA"/>
</dbReference>
<comment type="caution">
    <text evidence="1">The sequence shown here is derived from an EMBL/GenBank/DDBJ whole genome shotgun (WGS) entry which is preliminary data.</text>
</comment>
<dbReference type="AlphaFoldDB" id="A0ABD3KBJ9"/>
<dbReference type="SUPFAM" id="SSF100897">
    <property type="entry name" value="Plant proteinase inhibitors"/>
    <property type="match status" value="1"/>
</dbReference>
<name>A0ABD3KBJ9_EUCGL</name>
<keyword evidence="2" id="KW-1185">Reference proteome</keyword>
<accession>A0ABD3KBJ9</accession>
<proteinExistence type="predicted"/>